<proteinExistence type="predicted"/>
<sequence length="98" mass="10884">MDIGIPNFDFFGLVQQCGFPIALAVVCGWFIMQAIELVLGSVVKSIKKLTGLLRSMDGRVSQMNVDILDLDDLVSQSLTVESLPKKIHHQVHQEMNKS</sequence>
<keyword evidence="1" id="KW-1133">Transmembrane helix</keyword>
<keyword evidence="1" id="KW-0812">Transmembrane</keyword>
<gene>
    <name evidence="2" type="ORF">UFOVP1655_58</name>
</gene>
<evidence type="ECO:0000256" key="1">
    <source>
        <dbReference type="SAM" id="Phobius"/>
    </source>
</evidence>
<protein>
    <submittedName>
        <fullName evidence="2">Uncharacterized protein</fullName>
    </submittedName>
</protein>
<feature type="transmembrane region" description="Helical" evidence="1">
    <location>
        <begin position="20"/>
        <end position="39"/>
    </location>
</feature>
<evidence type="ECO:0000313" key="2">
    <source>
        <dbReference type="EMBL" id="CAB4222220.1"/>
    </source>
</evidence>
<name>A0A6J5T3S7_9CAUD</name>
<keyword evidence="1" id="KW-0472">Membrane</keyword>
<dbReference type="EMBL" id="LR797523">
    <property type="protein sequence ID" value="CAB4222220.1"/>
    <property type="molecule type" value="Genomic_DNA"/>
</dbReference>
<organism evidence="2">
    <name type="scientific">uncultured Caudovirales phage</name>
    <dbReference type="NCBI Taxonomy" id="2100421"/>
    <lineage>
        <taxon>Viruses</taxon>
        <taxon>Duplodnaviria</taxon>
        <taxon>Heunggongvirae</taxon>
        <taxon>Uroviricota</taxon>
        <taxon>Caudoviricetes</taxon>
        <taxon>Peduoviridae</taxon>
        <taxon>Maltschvirus</taxon>
        <taxon>Maltschvirus maltsch</taxon>
    </lineage>
</organism>
<reference evidence="2" key="1">
    <citation type="submission" date="2020-05" db="EMBL/GenBank/DDBJ databases">
        <authorList>
            <person name="Chiriac C."/>
            <person name="Salcher M."/>
            <person name="Ghai R."/>
            <person name="Kavagutti S V."/>
        </authorList>
    </citation>
    <scope>NUCLEOTIDE SEQUENCE</scope>
</reference>
<accession>A0A6J5T3S7</accession>